<dbReference type="HAMAP" id="MF_01629">
    <property type="entry name" value="PdxH"/>
    <property type="match status" value="1"/>
</dbReference>
<dbReference type="eggNOG" id="KOG2586">
    <property type="taxonomic scope" value="Eukaryota"/>
</dbReference>
<dbReference type="STRING" id="10228.B3RP21"/>
<dbReference type="GO" id="GO:0004733">
    <property type="term" value="F:pyridoxamine phosphate oxidase activity"/>
    <property type="evidence" value="ECO:0000318"/>
    <property type="project" value="GO_Central"/>
</dbReference>
<dbReference type="RefSeq" id="XP_002109949.1">
    <property type="nucleotide sequence ID" value="XM_002109913.1"/>
</dbReference>
<evidence type="ECO:0000256" key="8">
    <source>
        <dbReference type="ARBA" id="ARBA00022643"/>
    </source>
</evidence>
<dbReference type="CTD" id="6751164"/>
<comment type="cofactor">
    <cofactor evidence="1">
        <name>FMN</name>
        <dbReference type="ChEBI" id="CHEBI:58210"/>
    </cofactor>
</comment>
<evidence type="ECO:0000259" key="10">
    <source>
        <dbReference type="Pfam" id="PF01243"/>
    </source>
</evidence>
<dbReference type="EMBL" id="DS985242">
    <property type="protein sequence ID" value="EDV28115.1"/>
    <property type="molecule type" value="Genomic_DNA"/>
</dbReference>
<accession>B3RP21</accession>
<dbReference type="UniPathway" id="UPA01068">
    <property type="reaction ID" value="UER00304"/>
</dbReference>
<evidence type="ECO:0000256" key="3">
    <source>
        <dbReference type="ARBA" id="ARBA00004738"/>
    </source>
</evidence>
<dbReference type="FunFam" id="2.30.110.10:FF:000082">
    <property type="entry name" value="Uncharacterized protein"/>
    <property type="match status" value="1"/>
</dbReference>
<comment type="pathway">
    <text evidence="3">Cofactor metabolism; pyridoxal 5'-phosphate salvage; pyridoxal 5'-phosphate from pyridoxamine 5'-phosphate: step 1/1.</text>
</comment>
<reference evidence="12 13" key="1">
    <citation type="journal article" date="2008" name="Nature">
        <title>The Trichoplax genome and the nature of placozoans.</title>
        <authorList>
            <person name="Srivastava M."/>
            <person name="Begovic E."/>
            <person name="Chapman J."/>
            <person name="Putnam N.H."/>
            <person name="Hellsten U."/>
            <person name="Kawashima T."/>
            <person name="Kuo A."/>
            <person name="Mitros T."/>
            <person name="Salamov A."/>
            <person name="Carpenter M.L."/>
            <person name="Signorovitch A.Y."/>
            <person name="Moreno M.A."/>
            <person name="Kamm K."/>
            <person name="Grimwood J."/>
            <person name="Schmutz J."/>
            <person name="Shapiro H."/>
            <person name="Grigoriev I.V."/>
            <person name="Buss L.W."/>
            <person name="Schierwater B."/>
            <person name="Dellaporta S.L."/>
            <person name="Rokhsar D.S."/>
        </authorList>
    </citation>
    <scope>NUCLEOTIDE SEQUENCE [LARGE SCALE GENOMIC DNA]</scope>
    <source>
        <strain evidence="12 13">Grell-BS-1999</strain>
    </source>
</reference>
<dbReference type="NCBIfam" id="NF004231">
    <property type="entry name" value="PRK05679.1"/>
    <property type="match status" value="1"/>
</dbReference>
<dbReference type="InterPro" id="IPR000659">
    <property type="entry name" value="Pyridox_Oxase"/>
</dbReference>
<dbReference type="PROSITE" id="PS01064">
    <property type="entry name" value="PYRIDOX_OXIDASE"/>
    <property type="match status" value="1"/>
</dbReference>
<feature type="domain" description="Pyridoxamine 5'-phosphate oxidase N-terminal" evidence="10">
    <location>
        <begin position="43"/>
        <end position="160"/>
    </location>
</feature>
<comment type="pathway">
    <text evidence="4">Cofactor metabolism; pyridoxal 5'-phosphate salvage; pyridoxal 5'-phosphate from pyridoxine 5'-phosphate: step 1/1.</text>
</comment>
<dbReference type="PANTHER" id="PTHR10851:SF0">
    <property type="entry name" value="PYRIDOXINE-5'-PHOSPHATE OXIDASE"/>
    <property type="match status" value="1"/>
</dbReference>
<keyword evidence="8" id="KW-0288">FMN</keyword>
<dbReference type="GO" id="GO:0010181">
    <property type="term" value="F:FMN binding"/>
    <property type="evidence" value="ECO:0007669"/>
    <property type="project" value="InterPro"/>
</dbReference>
<evidence type="ECO:0000256" key="2">
    <source>
        <dbReference type="ARBA" id="ARBA00003691"/>
    </source>
</evidence>
<evidence type="ECO:0000256" key="9">
    <source>
        <dbReference type="ARBA" id="ARBA00023002"/>
    </source>
</evidence>
<protein>
    <recommendedName>
        <fullName evidence="6">pyridoxal 5'-phosphate synthase</fullName>
        <ecNumber evidence="6">1.4.3.5</ecNumber>
    </recommendedName>
</protein>
<feature type="domain" description="Pyridoxine 5'-phosphate oxidase dimerisation C-terminal" evidence="11">
    <location>
        <begin position="182"/>
        <end position="223"/>
    </location>
</feature>
<organism evidence="12 13">
    <name type="scientific">Trichoplax adhaerens</name>
    <name type="common">Trichoplax reptans</name>
    <dbReference type="NCBI Taxonomy" id="10228"/>
    <lineage>
        <taxon>Eukaryota</taxon>
        <taxon>Metazoa</taxon>
        <taxon>Placozoa</taxon>
        <taxon>Uniplacotomia</taxon>
        <taxon>Trichoplacea</taxon>
        <taxon>Trichoplacidae</taxon>
        <taxon>Trichoplax</taxon>
    </lineage>
</organism>
<dbReference type="Pfam" id="PF10590">
    <property type="entry name" value="PNP_phzG_C"/>
    <property type="match status" value="1"/>
</dbReference>
<dbReference type="GO" id="GO:0008615">
    <property type="term" value="P:pyridoxine biosynthetic process"/>
    <property type="evidence" value="ECO:0007669"/>
    <property type="project" value="InterPro"/>
</dbReference>
<dbReference type="SUPFAM" id="SSF50475">
    <property type="entry name" value="FMN-binding split barrel"/>
    <property type="match status" value="1"/>
</dbReference>
<dbReference type="InterPro" id="IPR019576">
    <property type="entry name" value="Pyridoxamine_oxidase_dimer_C"/>
</dbReference>
<dbReference type="OrthoDB" id="303614at2759"/>
<evidence type="ECO:0000256" key="5">
    <source>
        <dbReference type="ARBA" id="ARBA00007301"/>
    </source>
</evidence>
<dbReference type="InterPro" id="IPR011576">
    <property type="entry name" value="Pyridox_Oxase_N"/>
</dbReference>
<dbReference type="InterPro" id="IPR012349">
    <property type="entry name" value="Split_barrel_FMN-bd"/>
</dbReference>
<dbReference type="InParanoid" id="B3RP21"/>
<dbReference type="HOGENOM" id="CLU_032263_2_2_1"/>
<evidence type="ECO:0000256" key="6">
    <source>
        <dbReference type="ARBA" id="ARBA00012801"/>
    </source>
</evidence>
<evidence type="ECO:0000256" key="1">
    <source>
        <dbReference type="ARBA" id="ARBA00001917"/>
    </source>
</evidence>
<comment type="function">
    <text evidence="2">Catalyzes the oxidation of either pyridoxine 5'-phosphate (PNP) or pyridoxamine 5'-phosphate (PMP) into pyridoxal 5'-phosphate (PLP).</text>
</comment>
<dbReference type="PhylomeDB" id="B3RP21"/>
<dbReference type="AlphaFoldDB" id="B3RP21"/>
<keyword evidence="9" id="KW-0560">Oxidoreductase</keyword>
<dbReference type="Gene3D" id="2.30.110.10">
    <property type="entry name" value="Electron Transport, Fmn-binding Protein, Chain A"/>
    <property type="match status" value="1"/>
</dbReference>
<dbReference type="KEGG" id="tad:TRIADDRAFT_53373"/>
<dbReference type="EC" id="1.4.3.5" evidence="6"/>
<keyword evidence="13" id="KW-1185">Reference proteome</keyword>
<dbReference type="PANTHER" id="PTHR10851">
    <property type="entry name" value="PYRIDOXINE-5-PHOSPHATE OXIDASE"/>
    <property type="match status" value="1"/>
</dbReference>
<dbReference type="Pfam" id="PF01243">
    <property type="entry name" value="PNPOx_N"/>
    <property type="match status" value="1"/>
</dbReference>
<evidence type="ECO:0000256" key="4">
    <source>
        <dbReference type="ARBA" id="ARBA00005037"/>
    </source>
</evidence>
<dbReference type="NCBIfam" id="TIGR00558">
    <property type="entry name" value="pdxH"/>
    <property type="match status" value="1"/>
</dbReference>
<evidence type="ECO:0000313" key="13">
    <source>
        <dbReference type="Proteomes" id="UP000009022"/>
    </source>
</evidence>
<proteinExistence type="inferred from homology"/>
<dbReference type="GO" id="GO:0042823">
    <property type="term" value="P:pyridoxal phosphate biosynthetic process"/>
    <property type="evidence" value="ECO:0000318"/>
    <property type="project" value="GO_Central"/>
</dbReference>
<gene>
    <name evidence="12" type="ORF">TRIADDRAFT_53373</name>
</gene>
<dbReference type="GeneID" id="6751164"/>
<keyword evidence="7" id="KW-0285">Flavoprotein</keyword>
<dbReference type="OMA" id="AYFRTRP"/>
<name>B3RP21_TRIAD</name>
<dbReference type="FunCoup" id="B3RP21">
    <property type="interactions" value="1375"/>
</dbReference>
<dbReference type="PIRSF" id="PIRSF000190">
    <property type="entry name" value="Pyd_amn-ph_oxd"/>
    <property type="match status" value="1"/>
</dbReference>
<evidence type="ECO:0000313" key="12">
    <source>
        <dbReference type="EMBL" id="EDV28115.1"/>
    </source>
</evidence>
<evidence type="ECO:0000256" key="7">
    <source>
        <dbReference type="ARBA" id="ARBA00022630"/>
    </source>
</evidence>
<comment type="similarity">
    <text evidence="5">Belongs to the pyridoxamine 5'-phosphate oxidase family.</text>
</comment>
<evidence type="ECO:0000259" key="11">
    <source>
        <dbReference type="Pfam" id="PF10590"/>
    </source>
</evidence>
<sequence length="223" mass="25839">MTSKQSYDLSNIRTKYESEATAFVEKELASRDDPISQFHAWLEAAKEFGIVEPNAMTLATCTSDGKPSSRTVLLKGYGSDGIKFYTNYESRKGQQLISNPQAAILFYWPPLHRQVRIEGTVEKLSKDESEKYFHSRPRDSQISAAISNQSTAIPNRQYLLDKWNDLNKKYPEPNEIPKPDYWGGFLLKPNYFEFWQGQTNRLHDRICFELTNESKWILNRLSP</sequence>
<dbReference type="Proteomes" id="UP000009022">
    <property type="component" value="Unassembled WGS sequence"/>
</dbReference>
<dbReference type="InterPro" id="IPR019740">
    <property type="entry name" value="Pyridox_Oxase_CS"/>
</dbReference>